<dbReference type="Proteomes" id="UP000183924">
    <property type="component" value="Unassembled WGS sequence"/>
</dbReference>
<comment type="caution">
    <text evidence="1">The sequence shown here is derived from an EMBL/GenBank/DDBJ whole genome shotgun (WGS) entry which is preliminary data.</text>
</comment>
<proteinExistence type="predicted"/>
<protein>
    <submittedName>
        <fullName evidence="1">Uncharacterized protein</fullName>
    </submittedName>
</protein>
<organism evidence="1 2">
    <name type="scientific">Candidatus Rickettsiella isopodorum</name>
    <dbReference type="NCBI Taxonomy" id="1225476"/>
    <lineage>
        <taxon>Bacteria</taxon>
        <taxon>Pseudomonadati</taxon>
        <taxon>Pseudomonadota</taxon>
        <taxon>Gammaproteobacteria</taxon>
        <taxon>Legionellales</taxon>
        <taxon>Coxiellaceae</taxon>
        <taxon>Rickettsiella</taxon>
    </lineage>
</organism>
<sequence length="518" mass="60337">MPKIKNNLSLLTSKKNFLDAKQVSNPDELERYLITLMEVANKHYQTAHLQSKNNLDTKEFSSCKEKFREIMSIIEKKGNPTQLTNELYFEAWTSMLYSDVYTLNLDPETEEKLNGLNKKILAIEIDFNQLVIKKISLESNDKNKNSLKQLKHIDNFQQFWIVSQNSLKAEYCYNFAEFLIKKSSFEKSIYYFKKSASFYREAAKKSIHAQHKMKLLNFANQTNKRIQFIQERSNQNQCNVLTPPLKKLVIHLKKLPDALSPRWKIINNPSLLFPSKTKSSPKTTNLVKNSTPSHPIKRKRTLFTNLTSSDELSYQKTKKLKKMSPICQLRSLWIIECEKIVDKFKQLSIEIDLVHLSNNKKSFNERKAIVHNNYAIFLVEDLNNIEKKYSDAQKITSLKKAAQLLEKSIEFYKKTHLSEKKEALEQCITTLKSSLIKLETTINQMATSKDSPSIKAQKCRTKSTMTLSDEKLFDYQGIYSTRLACKFFKDSFTDTPINNQNLRKVYLRPKLAQVSKIL</sequence>
<gene>
    <name evidence="1" type="ORF">A1D18_01570</name>
</gene>
<keyword evidence="2" id="KW-1185">Reference proteome</keyword>
<dbReference type="STRING" id="1225476.A1D18_01570"/>
<evidence type="ECO:0000313" key="1">
    <source>
        <dbReference type="EMBL" id="OIZ95601.1"/>
    </source>
</evidence>
<dbReference type="EMBL" id="LUKY01000030">
    <property type="protein sequence ID" value="OIZ95601.1"/>
    <property type="molecule type" value="Genomic_DNA"/>
</dbReference>
<name>A0A1J8NJN0_9COXI</name>
<dbReference type="AlphaFoldDB" id="A0A1J8NJN0"/>
<dbReference type="OrthoDB" id="9998591at2"/>
<evidence type="ECO:0000313" key="2">
    <source>
        <dbReference type="Proteomes" id="UP000183924"/>
    </source>
</evidence>
<dbReference type="RefSeq" id="WP_071662072.1">
    <property type="nucleotide sequence ID" value="NZ_LUKY01000030.1"/>
</dbReference>
<accession>A0A1J8NJN0</accession>
<reference evidence="1 2" key="1">
    <citation type="submission" date="2016-03" db="EMBL/GenBank/DDBJ databases">
        <title>Comparative genomics of Rickettsiella.</title>
        <authorList>
            <person name="Chandler C."/>
            <person name="Wang Y."/>
        </authorList>
    </citation>
    <scope>NUCLEOTIDE SEQUENCE [LARGE SCALE GENOMIC DNA]</scope>
    <source>
        <strain evidence="1 2">RCFS May 2013</strain>
    </source>
</reference>